<organism evidence="2 3">
    <name type="scientific">Anthostomella pinea</name>
    <dbReference type="NCBI Taxonomy" id="933095"/>
    <lineage>
        <taxon>Eukaryota</taxon>
        <taxon>Fungi</taxon>
        <taxon>Dikarya</taxon>
        <taxon>Ascomycota</taxon>
        <taxon>Pezizomycotina</taxon>
        <taxon>Sordariomycetes</taxon>
        <taxon>Xylariomycetidae</taxon>
        <taxon>Xylariales</taxon>
        <taxon>Xylariaceae</taxon>
        <taxon>Anthostomella</taxon>
    </lineage>
</organism>
<protein>
    <submittedName>
        <fullName evidence="2">Uu.00g080150.m01.CDS01</fullName>
    </submittedName>
</protein>
<feature type="compositionally biased region" description="Low complexity" evidence="1">
    <location>
        <begin position="22"/>
        <end position="31"/>
    </location>
</feature>
<comment type="caution">
    <text evidence="2">The sequence shown here is derived from an EMBL/GenBank/DDBJ whole genome shotgun (WGS) entry which is preliminary data.</text>
</comment>
<proteinExistence type="predicted"/>
<feature type="region of interest" description="Disordered" evidence="1">
    <location>
        <begin position="220"/>
        <end position="246"/>
    </location>
</feature>
<feature type="compositionally biased region" description="Polar residues" evidence="1">
    <location>
        <begin position="64"/>
        <end position="76"/>
    </location>
</feature>
<evidence type="ECO:0000256" key="1">
    <source>
        <dbReference type="SAM" id="MobiDB-lite"/>
    </source>
</evidence>
<feature type="compositionally biased region" description="Acidic residues" evidence="1">
    <location>
        <begin position="134"/>
        <end position="149"/>
    </location>
</feature>
<dbReference type="EMBL" id="CAUWAG010000010">
    <property type="protein sequence ID" value="CAJ2506829.1"/>
    <property type="molecule type" value="Genomic_DNA"/>
</dbReference>
<name>A0AAI8VKY9_9PEZI</name>
<feature type="compositionally biased region" description="Polar residues" evidence="1">
    <location>
        <begin position="102"/>
        <end position="114"/>
    </location>
</feature>
<dbReference type="Proteomes" id="UP001295740">
    <property type="component" value="Unassembled WGS sequence"/>
</dbReference>
<dbReference type="AlphaFoldDB" id="A0AAI8VKY9"/>
<feature type="compositionally biased region" description="Polar residues" evidence="1">
    <location>
        <begin position="32"/>
        <end position="53"/>
    </location>
</feature>
<evidence type="ECO:0000313" key="2">
    <source>
        <dbReference type="EMBL" id="CAJ2506829.1"/>
    </source>
</evidence>
<reference evidence="2" key="1">
    <citation type="submission" date="2023-10" db="EMBL/GenBank/DDBJ databases">
        <authorList>
            <person name="Hackl T."/>
        </authorList>
    </citation>
    <scope>NUCLEOTIDE SEQUENCE</scope>
</reference>
<accession>A0AAI8VKY9</accession>
<feature type="region of interest" description="Disordered" evidence="1">
    <location>
        <begin position="1"/>
        <end position="163"/>
    </location>
</feature>
<sequence length="640" mass="69916">MEQSATPDIPSTVPPQPPRPSPSSYRKPSPSHLVSSEPGPSNNTPDDLTSSVPSLRFPRPLGNRQLTNWISSSSPDIMQPGNFPDEDPSLTELGYDIIGTDGESQAESTTSSLDYQRPDDVQSLTGTDNGTDVDTNEADTDSSDDDETTLDYPATPNDTVVKPNVASQDEDADVETLLNQSLEHPTSFSQHSISTYEPLTYAEQFHAEELLAAMREFHAPVPHTTSPEGTQGKRSSSSKPEREDTATYGATYETYKLVCRHIREKSHILMVLSGLAVLYSLAMAGKYVLFSSSVPRELSTVPVASVSSAFTPSSVAVMTPSSSGALSTSSTTQILEALQTGSSSKALIVSSPTGQPTVCSVEMYDRSEIIVKIPQNVKSAWLAKDAILIAVSRGVQDIPTKVSSVDEGFLIGVPLEEAHGVLAVSIATTRKPRINETFRINFGNHMLTGALDAGKQLVKGFAQKVVDTVNETTAWVEETYIPAFDVMSKQVCDQTASVSDSVLQGLRNAGNRALAIPTRLTSEIATKIKQSLDRDMMARRADQAQSELARQAQDVRDELAMALLRGQLSSKLLWLKLQGKTEEYQHYLDKAEVYWDEQRAGAVLARRERAERVKTQIRARRKQELHDARASFWRKGRARA</sequence>
<keyword evidence="3" id="KW-1185">Reference proteome</keyword>
<feature type="compositionally biased region" description="Polar residues" evidence="1">
    <location>
        <begin position="223"/>
        <end position="238"/>
    </location>
</feature>
<gene>
    <name evidence="2" type="ORF">KHLLAP_LOCUS7297</name>
</gene>
<feature type="compositionally biased region" description="Pro residues" evidence="1">
    <location>
        <begin position="12"/>
        <end position="21"/>
    </location>
</feature>
<evidence type="ECO:0000313" key="3">
    <source>
        <dbReference type="Proteomes" id="UP001295740"/>
    </source>
</evidence>